<dbReference type="RefSeq" id="WP_203781605.1">
    <property type="nucleotide sequence ID" value="NZ_BOMV01000026.1"/>
</dbReference>
<feature type="signal peptide" evidence="2">
    <location>
        <begin position="1"/>
        <end position="25"/>
    </location>
</feature>
<evidence type="ECO:0000313" key="4">
    <source>
        <dbReference type="EMBL" id="GIE95310.1"/>
    </source>
</evidence>
<dbReference type="InterPro" id="IPR025326">
    <property type="entry name" value="DUF4232"/>
</dbReference>
<reference evidence="4" key="1">
    <citation type="submission" date="2021-01" db="EMBL/GenBank/DDBJ databases">
        <title>Whole genome shotgun sequence of Actinoplanes rishiriensis NBRC 108556.</title>
        <authorList>
            <person name="Komaki H."/>
            <person name="Tamura T."/>
        </authorList>
    </citation>
    <scope>NUCLEOTIDE SEQUENCE</scope>
    <source>
        <strain evidence="4">NBRC 108556</strain>
    </source>
</reference>
<feature type="chain" id="PRO_5039312087" description="DUF4232 domain-containing protein" evidence="2">
    <location>
        <begin position="26"/>
        <end position="217"/>
    </location>
</feature>
<dbReference type="Pfam" id="PF14016">
    <property type="entry name" value="DUF4232"/>
    <property type="match status" value="1"/>
</dbReference>
<evidence type="ECO:0000313" key="5">
    <source>
        <dbReference type="Proteomes" id="UP000636960"/>
    </source>
</evidence>
<keyword evidence="2" id="KW-0732">Signal</keyword>
<evidence type="ECO:0000256" key="1">
    <source>
        <dbReference type="SAM" id="MobiDB-lite"/>
    </source>
</evidence>
<proteinExistence type="predicted"/>
<protein>
    <recommendedName>
        <fullName evidence="3">DUF4232 domain-containing protein</fullName>
    </recommendedName>
</protein>
<evidence type="ECO:0000259" key="3">
    <source>
        <dbReference type="Pfam" id="PF14016"/>
    </source>
</evidence>
<gene>
    <name evidence="4" type="ORF">Ari01nite_27750</name>
</gene>
<dbReference type="PROSITE" id="PS51257">
    <property type="entry name" value="PROKAR_LIPOPROTEIN"/>
    <property type="match status" value="1"/>
</dbReference>
<accession>A0A919JUZ9</accession>
<evidence type="ECO:0000256" key="2">
    <source>
        <dbReference type="SAM" id="SignalP"/>
    </source>
</evidence>
<feature type="region of interest" description="Disordered" evidence="1">
    <location>
        <begin position="163"/>
        <end position="217"/>
    </location>
</feature>
<feature type="domain" description="DUF4232" evidence="3">
    <location>
        <begin position="50"/>
        <end position="190"/>
    </location>
</feature>
<dbReference type="EMBL" id="BOMV01000026">
    <property type="protein sequence ID" value="GIE95310.1"/>
    <property type="molecule type" value="Genomic_DNA"/>
</dbReference>
<comment type="caution">
    <text evidence="4">The sequence shown here is derived from an EMBL/GenBank/DDBJ whole genome shotgun (WGS) entry which is preliminary data.</text>
</comment>
<feature type="compositionally biased region" description="Pro residues" evidence="1">
    <location>
        <begin position="190"/>
        <end position="217"/>
    </location>
</feature>
<name>A0A919JUZ9_9ACTN</name>
<dbReference type="AlphaFoldDB" id="A0A919JUZ9"/>
<keyword evidence="5" id="KW-1185">Reference proteome</keyword>
<sequence length="217" mass="22206">MKLTRGLLVTVALLAGCGVSQPVITQPRPSVVDLPAPSLSVTGTPGPPTCPASGVRLELGVVDAAMGLRAMGLGMVNCGGAPYRVSGYPAVRALDENRAALDVRVLDGVTGITGSLPGRDGPPEAFVLRPGERASALVAWRNKYDDTRRPPVEVAYLSVAPRAGGKAQVLTPEGPLDLGSTGRLGVSPWRPVPEPAPARPTPPSTAPATSEPPPPLP</sequence>
<dbReference type="Proteomes" id="UP000636960">
    <property type="component" value="Unassembled WGS sequence"/>
</dbReference>
<organism evidence="4 5">
    <name type="scientific">Paractinoplanes rishiriensis</name>
    <dbReference type="NCBI Taxonomy" id="1050105"/>
    <lineage>
        <taxon>Bacteria</taxon>
        <taxon>Bacillati</taxon>
        <taxon>Actinomycetota</taxon>
        <taxon>Actinomycetes</taxon>
        <taxon>Micromonosporales</taxon>
        <taxon>Micromonosporaceae</taxon>
        <taxon>Paractinoplanes</taxon>
    </lineage>
</organism>